<dbReference type="Proteomes" id="UP000709295">
    <property type="component" value="Unassembled WGS sequence"/>
</dbReference>
<evidence type="ECO:0000313" key="11">
    <source>
        <dbReference type="EMBL" id="KAG6948014.1"/>
    </source>
</evidence>
<dbReference type="PANTHER" id="PTHR12804">
    <property type="entry name" value="MICROSOMAL SIGNAL PEPTIDASE 23 KD SUBUNIT SPC22/23"/>
    <property type="match status" value="1"/>
</dbReference>
<name>A0A8J5I5P9_9STRA</name>
<keyword evidence="3 10" id="KW-0812">Transmembrane</keyword>
<dbReference type="AlphaFoldDB" id="A0A8J5I5P9"/>
<dbReference type="Pfam" id="PF04573">
    <property type="entry name" value="SPC22"/>
    <property type="match status" value="1"/>
</dbReference>
<feature type="compositionally biased region" description="Polar residues" evidence="9">
    <location>
        <begin position="33"/>
        <end position="43"/>
    </location>
</feature>
<sequence length="485" mass="53134">MNSADQEQTPAQPSAAAPTSATSATTTTSTPANTQEDVQSSNAPYAAVQPTPSAMKMASTLPPIAVAQPLGNISQIQSHLVGGSNIPVNPNAPQGIYQSGPNSANPSHPYVTVMTMAPVGPSGDAEADNMRFAFLQKCRWMAGCLMAYYVATFLFLQPFILGTLGLLTAFMGYYGSRPPVDAMRLKWLRWYIWANYVMLILNMWLLVVTLVFSGSMFTYGDNSGSHSDSSAEDEYMESTYYSSSVGLFVGLLVAANTLMHLRCLRTAQLLVAELVNAGVDRQRAAVVMLATAAASSANIPPRGNMYSVWTRANSVFFTSLMALAIMCTLTAISTFLHKPTPVVRRLEMTNLHSLRNYRDKADRATLSFDLDADLSSVFNWNVKQLFVYVMADFESANNSRNQVVIWDKIVQTKDAASQLQFQDEGVKYFLADQHDELRGANVTLSLEWDIMPVCGRLFVHSSDTKANFEMPDKYQGKAPKAGGRF</sequence>
<evidence type="ECO:0000256" key="5">
    <source>
        <dbReference type="ARBA" id="ARBA00022968"/>
    </source>
</evidence>
<dbReference type="InterPro" id="IPR007653">
    <property type="entry name" value="SPC3"/>
</dbReference>
<comment type="caution">
    <text evidence="11">The sequence shown here is derived from an EMBL/GenBank/DDBJ whole genome shotgun (WGS) entry which is preliminary data.</text>
</comment>
<feature type="transmembrane region" description="Helical" evidence="10">
    <location>
        <begin position="315"/>
        <end position="336"/>
    </location>
</feature>
<comment type="subcellular location">
    <subcellularLocation>
        <location evidence="1">Endoplasmic reticulum membrane</location>
        <topology evidence="1">Single-pass type II membrane protein</topology>
    </subcellularLocation>
</comment>
<evidence type="ECO:0000256" key="4">
    <source>
        <dbReference type="ARBA" id="ARBA00022824"/>
    </source>
</evidence>
<evidence type="ECO:0000256" key="6">
    <source>
        <dbReference type="ARBA" id="ARBA00022989"/>
    </source>
</evidence>
<organism evidence="11 12">
    <name type="scientific">Phytophthora aleatoria</name>
    <dbReference type="NCBI Taxonomy" id="2496075"/>
    <lineage>
        <taxon>Eukaryota</taxon>
        <taxon>Sar</taxon>
        <taxon>Stramenopiles</taxon>
        <taxon>Oomycota</taxon>
        <taxon>Peronosporomycetes</taxon>
        <taxon>Peronosporales</taxon>
        <taxon>Peronosporaceae</taxon>
        <taxon>Phytophthora</taxon>
    </lineage>
</organism>
<dbReference type="GO" id="GO:0045047">
    <property type="term" value="P:protein targeting to ER"/>
    <property type="evidence" value="ECO:0007669"/>
    <property type="project" value="TreeGrafter"/>
</dbReference>
<feature type="region of interest" description="Disordered" evidence="9">
    <location>
        <begin position="1"/>
        <end position="43"/>
    </location>
</feature>
<feature type="compositionally biased region" description="Low complexity" evidence="9">
    <location>
        <begin position="8"/>
        <end position="32"/>
    </location>
</feature>
<protein>
    <recommendedName>
        <fullName evidence="8">Signal peptidase complex subunit 3</fullName>
    </recommendedName>
</protein>
<feature type="transmembrane region" description="Helical" evidence="10">
    <location>
        <begin position="239"/>
        <end position="259"/>
    </location>
</feature>
<feature type="transmembrane region" description="Helical" evidence="10">
    <location>
        <begin position="196"/>
        <end position="219"/>
    </location>
</feature>
<accession>A0A8J5I5P9</accession>
<dbReference type="PANTHER" id="PTHR12804:SF0">
    <property type="entry name" value="SIGNAL PEPTIDASE COMPLEX SUBUNIT 3"/>
    <property type="match status" value="1"/>
</dbReference>
<evidence type="ECO:0000256" key="8">
    <source>
        <dbReference type="ARBA" id="ARBA00029556"/>
    </source>
</evidence>
<evidence type="ECO:0000256" key="9">
    <source>
        <dbReference type="SAM" id="MobiDB-lite"/>
    </source>
</evidence>
<keyword evidence="4" id="KW-0256">Endoplasmic reticulum</keyword>
<dbReference type="EMBL" id="JAENGY010001624">
    <property type="protein sequence ID" value="KAG6948014.1"/>
    <property type="molecule type" value="Genomic_DNA"/>
</dbReference>
<dbReference type="GO" id="GO:0006465">
    <property type="term" value="P:signal peptide processing"/>
    <property type="evidence" value="ECO:0007669"/>
    <property type="project" value="InterPro"/>
</dbReference>
<keyword evidence="5" id="KW-0735">Signal-anchor</keyword>
<evidence type="ECO:0000256" key="10">
    <source>
        <dbReference type="SAM" id="Phobius"/>
    </source>
</evidence>
<proteinExistence type="inferred from homology"/>
<keyword evidence="6 10" id="KW-1133">Transmembrane helix</keyword>
<evidence type="ECO:0000256" key="1">
    <source>
        <dbReference type="ARBA" id="ARBA00004648"/>
    </source>
</evidence>
<evidence type="ECO:0000313" key="12">
    <source>
        <dbReference type="Proteomes" id="UP000709295"/>
    </source>
</evidence>
<keyword evidence="12" id="KW-1185">Reference proteome</keyword>
<keyword evidence="7 10" id="KW-0472">Membrane</keyword>
<comment type="similarity">
    <text evidence="2">Belongs to the SPCS3 family.</text>
</comment>
<feature type="transmembrane region" description="Helical" evidence="10">
    <location>
        <begin position="146"/>
        <end position="175"/>
    </location>
</feature>
<evidence type="ECO:0000256" key="7">
    <source>
        <dbReference type="ARBA" id="ARBA00023136"/>
    </source>
</evidence>
<evidence type="ECO:0000256" key="3">
    <source>
        <dbReference type="ARBA" id="ARBA00022692"/>
    </source>
</evidence>
<gene>
    <name evidence="11" type="ORF">JG688_00015285</name>
</gene>
<dbReference type="GO" id="GO:0005787">
    <property type="term" value="C:signal peptidase complex"/>
    <property type="evidence" value="ECO:0007669"/>
    <property type="project" value="InterPro"/>
</dbReference>
<reference evidence="11" key="1">
    <citation type="submission" date="2021-01" db="EMBL/GenBank/DDBJ databases">
        <title>Phytophthora aleatoria, a newly-described species from Pinus radiata is distinct from Phytophthora cactorum isolates based on comparative genomics.</title>
        <authorList>
            <person name="Mcdougal R."/>
            <person name="Panda P."/>
            <person name="Williams N."/>
            <person name="Studholme D.J."/>
        </authorList>
    </citation>
    <scope>NUCLEOTIDE SEQUENCE</scope>
    <source>
        <strain evidence="11">NZFS 4037</strain>
    </source>
</reference>
<evidence type="ECO:0000256" key="2">
    <source>
        <dbReference type="ARBA" id="ARBA00009289"/>
    </source>
</evidence>